<dbReference type="PANTHER" id="PTHR10900">
    <property type="entry name" value="PERIOSTIN-RELATED"/>
    <property type="match status" value="1"/>
</dbReference>
<dbReference type="AlphaFoldDB" id="A0A9P3PFW5"/>
<dbReference type="Proteomes" id="UP001063166">
    <property type="component" value="Unassembled WGS sequence"/>
</dbReference>
<sequence length="433" mass="48524">MRFPIKTLIFSTLAVVATSKNTDHLSDALTWFASGQESLDGGHPKFPPHQPLPWPGPGNETIYNTLKNDTQYTKLVKAINFVDGIASILNDSSKEMTFFAVPNSALHPPKHRKRCDVSDSLQGYYDLSDAIDLIDGLDGLDSDGHKKDKEKCRKILKKVVHAILSYHILPEKIEVAILADNNTRATHLKLDNALDGEPLRMRLTKGFLSPLPVINMYSKVNRPNGTATNGFIHGINNPLLPPPSVFQEMFMAPSAFSTFTSAIQRTGLTDSVDLRYKRKKDDDGPSFKGTSAVTVFAPSNRAFAELPKRLQLFLFSPFGEHILKKLLQFHIVPDCVFHTDYQHNATDSSEARFHFDIEHHGALLTTNTEAYEVRPKQPQYEPIESFDMKLPTALTNHTLEAHVEKYNVTIPFPGPRKPHKIATNFRVNGHARP</sequence>
<comment type="caution">
    <text evidence="3">The sequence shown here is derived from an EMBL/GenBank/DDBJ whole genome shotgun (WGS) entry which is preliminary data.</text>
</comment>
<evidence type="ECO:0000259" key="2">
    <source>
        <dbReference type="PROSITE" id="PS50213"/>
    </source>
</evidence>
<name>A0A9P3PFW5_LYOSH</name>
<proteinExistence type="predicted"/>
<dbReference type="InterPro" id="IPR050904">
    <property type="entry name" value="Adhesion/Biosynth-related"/>
</dbReference>
<feature type="chain" id="PRO_5040232973" description="FAS1 domain-containing protein" evidence="1">
    <location>
        <begin position="20"/>
        <end position="433"/>
    </location>
</feature>
<keyword evidence="4" id="KW-1185">Reference proteome</keyword>
<feature type="domain" description="FAS1" evidence="2">
    <location>
        <begin position="59"/>
        <end position="239"/>
    </location>
</feature>
<dbReference type="SUPFAM" id="SSF82153">
    <property type="entry name" value="FAS1 domain"/>
    <property type="match status" value="2"/>
</dbReference>
<accession>A0A9P3PFW5</accession>
<dbReference type="Pfam" id="PF02469">
    <property type="entry name" value="Fasciclin"/>
    <property type="match status" value="2"/>
</dbReference>
<organism evidence="3 4">
    <name type="scientific">Lyophyllum shimeji</name>
    <name type="common">Hon-shimeji</name>
    <name type="synonym">Tricholoma shimeji</name>
    <dbReference type="NCBI Taxonomy" id="47721"/>
    <lineage>
        <taxon>Eukaryota</taxon>
        <taxon>Fungi</taxon>
        <taxon>Dikarya</taxon>
        <taxon>Basidiomycota</taxon>
        <taxon>Agaricomycotina</taxon>
        <taxon>Agaricomycetes</taxon>
        <taxon>Agaricomycetidae</taxon>
        <taxon>Agaricales</taxon>
        <taxon>Tricholomatineae</taxon>
        <taxon>Lyophyllaceae</taxon>
        <taxon>Lyophyllum</taxon>
    </lineage>
</organism>
<gene>
    <name evidence="3" type="ORF">LshimejAT787_0207530</name>
</gene>
<dbReference type="InterPro" id="IPR036378">
    <property type="entry name" value="FAS1_dom_sf"/>
</dbReference>
<evidence type="ECO:0000313" key="3">
    <source>
        <dbReference type="EMBL" id="GLB35188.1"/>
    </source>
</evidence>
<feature type="domain" description="FAS1" evidence="2">
    <location>
        <begin position="243"/>
        <end position="390"/>
    </location>
</feature>
<dbReference type="PANTHER" id="PTHR10900:SF77">
    <property type="entry name" value="FI19380P1"/>
    <property type="match status" value="1"/>
</dbReference>
<dbReference type="PROSITE" id="PS50213">
    <property type="entry name" value="FAS1"/>
    <property type="match status" value="2"/>
</dbReference>
<evidence type="ECO:0000313" key="4">
    <source>
        <dbReference type="Proteomes" id="UP001063166"/>
    </source>
</evidence>
<keyword evidence="1" id="KW-0732">Signal</keyword>
<dbReference type="InterPro" id="IPR000782">
    <property type="entry name" value="FAS1_domain"/>
</dbReference>
<dbReference type="GO" id="GO:0005615">
    <property type="term" value="C:extracellular space"/>
    <property type="evidence" value="ECO:0007669"/>
    <property type="project" value="TreeGrafter"/>
</dbReference>
<feature type="signal peptide" evidence="1">
    <location>
        <begin position="1"/>
        <end position="19"/>
    </location>
</feature>
<evidence type="ECO:0000256" key="1">
    <source>
        <dbReference type="SAM" id="SignalP"/>
    </source>
</evidence>
<dbReference type="Gene3D" id="2.30.180.10">
    <property type="entry name" value="FAS1 domain"/>
    <property type="match status" value="2"/>
</dbReference>
<dbReference type="OrthoDB" id="7700931at2759"/>
<protein>
    <recommendedName>
        <fullName evidence="2">FAS1 domain-containing protein</fullName>
    </recommendedName>
</protein>
<dbReference type="EMBL" id="BRPK01000002">
    <property type="protein sequence ID" value="GLB35188.1"/>
    <property type="molecule type" value="Genomic_DNA"/>
</dbReference>
<reference evidence="3" key="1">
    <citation type="submission" date="2022-07" db="EMBL/GenBank/DDBJ databases">
        <title>The genome of Lyophyllum shimeji provides insight into the initial evolution of ectomycorrhizal fungal genome.</title>
        <authorList>
            <person name="Kobayashi Y."/>
            <person name="Shibata T."/>
            <person name="Hirakawa H."/>
            <person name="Shigenobu S."/>
            <person name="Nishiyama T."/>
            <person name="Yamada A."/>
            <person name="Hasebe M."/>
            <person name="Kawaguchi M."/>
        </authorList>
    </citation>
    <scope>NUCLEOTIDE SEQUENCE</scope>
    <source>
        <strain evidence="3">AT787</strain>
    </source>
</reference>